<dbReference type="RefSeq" id="WP_319961125.1">
    <property type="nucleotide sequence ID" value="NZ_JAXARY010000005.1"/>
</dbReference>
<feature type="transmembrane region" description="Helical" evidence="5">
    <location>
        <begin position="320"/>
        <end position="340"/>
    </location>
</feature>
<dbReference type="InterPro" id="IPR051533">
    <property type="entry name" value="WaaL-like"/>
</dbReference>
<feature type="transmembrane region" description="Helical" evidence="5">
    <location>
        <begin position="119"/>
        <end position="139"/>
    </location>
</feature>
<feature type="transmembrane region" description="Helical" evidence="5">
    <location>
        <begin position="41"/>
        <end position="60"/>
    </location>
</feature>
<evidence type="ECO:0000256" key="4">
    <source>
        <dbReference type="ARBA" id="ARBA00023136"/>
    </source>
</evidence>
<feature type="transmembrane region" description="Helical" evidence="5">
    <location>
        <begin position="88"/>
        <end position="107"/>
    </location>
</feature>
<feature type="domain" description="O-antigen ligase-related" evidence="6">
    <location>
        <begin position="196"/>
        <end position="332"/>
    </location>
</feature>
<feature type="transmembrane region" description="Helical" evidence="5">
    <location>
        <begin position="185"/>
        <end position="202"/>
    </location>
</feature>
<accession>A0ABU4UCU3</accession>
<feature type="transmembrane region" description="Helical" evidence="5">
    <location>
        <begin position="67"/>
        <end position="82"/>
    </location>
</feature>
<protein>
    <submittedName>
        <fullName evidence="7">O-antigen ligase family protein</fullName>
    </submittedName>
</protein>
<dbReference type="InterPro" id="IPR007016">
    <property type="entry name" value="O-antigen_ligase-rel_domated"/>
</dbReference>
<evidence type="ECO:0000256" key="1">
    <source>
        <dbReference type="ARBA" id="ARBA00004141"/>
    </source>
</evidence>
<dbReference type="PANTHER" id="PTHR37422">
    <property type="entry name" value="TEICHURONIC ACID BIOSYNTHESIS PROTEIN TUAE"/>
    <property type="match status" value="1"/>
</dbReference>
<evidence type="ECO:0000256" key="5">
    <source>
        <dbReference type="SAM" id="Phobius"/>
    </source>
</evidence>
<gene>
    <name evidence="7" type="ORF">QLH52_07645</name>
</gene>
<feature type="transmembrane region" description="Helical" evidence="5">
    <location>
        <begin position="374"/>
        <end position="394"/>
    </location>
</feature>
<evidence type="ECO:0000313" key="7">
    <source>
        <dbReference type="EMBL" id="MDX8127149.1"/>
    </source>
</evidence>
<dbReference type="EMBL" id="JAXARY010000005">
    <property type="protein sequence ID" value="MDX8127149.1"/>
    <property type="molecule type" value="Genomic_DNA"/>
</dbReference>
<feature type="transmembrane region" description="Helical" evidence="5">
    <location>
        <begin position="159"/>
        <end position="178"/>
    </location>
</feature>
<name>A0ABU4UCU3_9GAMM</name>
<keyword evidence="4 5" id="KW-0472">Membrane</keyword>
<evidence type="ECO:0000259" key="6">
    <source>
        <dbReference type="Pfam" id="PF04932"/>
    </source>
</evidence>
<dbReference type="Proteomes" id="UP001284537">
    <property type="component" value="Unassembled WGS sequence"/>
</dbReference>
<evidence type="ECO:0000256" key="3">
    <source>
        <dbReference type="ARBA" id="ARBA00022989"/>
    </source>
</evidence>
<feature type="transmembrane region" description="Helical" evidence="5">
    <location>
        <begin position="233"/>
        <end position="253"/>
    </location>
</feature>
<evidence type="ECO:0000313" key="8">
    <source>
        <dbReference type="Proteomes" id="UP001284537"/>
    </source>
</evidence>
<keyword evidence="8" id="KW-1185">Reference proteome</keyword>
<proteinExistence type="predicted"/>
<feature type="transmembrane region" description="Helical" evidence="5">
    <location>
        <begin position="208"/>
        <end position="226"/>
    </location>
</feature>
<keyword evidence="2 5" id="KW-0812">Transmembrane</keyword>
<evidence type="ECO:0000256" key="2">
    <source>
        <dbReference type="ARBA" id="ARBA00022692"/>
    </source>
</evidence>
<keyword evidence="7" id="KW-0436">Ligase</keyword>
<reference evidence="7 8" key="1">
    <citation type="submission" date="2023-11" db="EMBL/GenBank/DDBJ databases">
        <authorList>
            <person name="Ouyang M.-Y."/>
        </authorList>
    </citation>
    <scope>NUCLEOTIDE SEQUENCE [LARGE SCALE GENOMIC DNA]</scope>
    <source>
        <strain evidence="7 8">OY6</strain>
    </source>
</reference>
<dbReference type="Pfam" id="PF04932">
    <property type="entry name" value="Wzy_C"/>
    <property type="match status" value="1"/>
</dbReference>
<dbReference type="GO" id="GO:0016874">
    <property type="term" value="F:ligase activity"/>
    <property type="evidence" value="ECO:0007669"/>
    <property type="project" value="UniProtKB-KW"/>
</dbReference>
<organism evidence="7 8">
    <name type="scientific">Methylomonas defluvii</name>
    <dbReference type="NCBI Taxonomy" id="3045149"/>
    <lineage>
        <taxon>Bacteria</taxon>
        <taxon>Pseudomonadati</taxon>
        <taxon>Pseudomonadota</taxon>
        <taxon>Gammaproteobacteria</taxon>
        <taxon>Methylococcales</taxon>
        <taxon>Methylococcaceae</taxon>
        <taxon>Methylomonas</taxon>
    </lineage>
</organism>
<sequence>MITQFRFRSLTFFVLCTYIFWGSFGLDITLNPDALRFPLHRYFIALTVFVFLFNFQSVLMVCAKNKVLLLLIFYVLLTALWANNPSDILKTFTYLLAVTIITIMAALASVDNRVTLIRWMFWLFLLLVLASIAVGIYYPRVGINLVDFGKPRWIGITNHPNAMGVQGLVLIWLSVNLFFMCKSKLEKVIIMFGACAAFYAMIKADSMTSLITSLVLIGYGSYLYLFKRASISIKVGIVFVCILSAFFMTVFYISTSELTSVAAESTDRDTSFTGRSLLWKRSLASLSDHYVFGYGFDELEQLTRKYRLQMSHLHNGYVETLVKGGLVAILLLAILLIKTFINQLKIKDQKDFILLNTGLVMILLHNVTETSMLRGLSTLSILVTFIVVTTSVAAK</sequence>
<comment type="caution">
    <text evidence="7">The sequence shown here is derived from an EMBL/GenBank/DDBJ whole genome shotgun (WGS) entry which is preliminary data.</text>
</comment>
<keyword evidence="3 5" id="KW-1133">Transmembrane helix</keyword>
<comment type="subcellular location">
    <subcellularLocation>
        <location evidence="1">Membrane</location>
        <topology evidence="1">Multi-pass membrane protein</topology>
    </subcellularLocation>
</comment>
<dbReference type="PANTHER" id="PTHR37422:SF17">
    <property type="entry name" value="O-ANTIGEN LIGASE"/>
    <property type="match status" value="1"/>
</dbReference>